<reference evidence="2" key="1">
    <citation type="submission" date="2020-01" db="EMBL/GenBank/DDBJ databases">
        <authorList>
            <person name="Richard D."/>
        </authorList>
    </citation>
    <scope>NUCLEOTIDE SEQUENCE</scope>
    <source>
        <strain evidence="2">JP541</strain>
    </source>
</reference>
<dbReference type="InterPro" id="IPR043502">
    <property type="entry name" value="DNA/RNA_pol_sf"/>
</dbReference>
<gene>
    <name evidence="2" type="ORF">GUH15_25200</name>
</gene>
<dbReference type="GO" id="GO:0003964">
    <property type="term" value="F:RNA-directed DNA polymerase activity"/>
    <property type="evidence" value="ECO:0007669"/>
    <property type="project" value="UniProtKB-KW"/>
</dbReference>
<evidence type="ECO:0000313" key="2">
    <source>
        <dbReference type="EMBL" id="MBD4339287.1"/>
    </source>
</evidence>
<evidence type="ECO:0000313" key="3">
    <source>
        <dbReference type="Proteomes" id="UP000653002"/>
    </source>
</evidence>
<keyword evidence="2" id="KW-0808">Transferase</keyword>
<dbReference type="EMBL" id="JAABFR010002196">
    <property type="protein sequence ID" value="MBD4339287.1"/>
    <property type="molecule type" value="Genomic_DNA"/>
</dbReference>
<comment type="caution">
    <text evidence="2">The sequence shown here is derived from an EMBL/GenBank/DDBJ whole genome shotgun (WGS) entry which is preliminary data.</text>
</comment>
<name>A0A8I0HAT3_XANCI</name>
<dbReference type="AlphaFoldDB" id="A0A8I0HAT3"/>
<organism evidence="2 3">
    <name type="scientific">Xanthomonas citri pv. citri</name>
    <dbReference type="NCBI Taxonomy" id="611301"/>
    <lineage>
        <taxon>Bacteria</taxon>
        <taxon>Pseudomonadati</taxon>
        <taxon>Pseudomonadota</taxon>
        <taxon>Gammaproteobacteria</taxon>
        <taxon>Lysobacterales</taxon>
        <taxon>Lysobacteraceae</taxon>
        <taxon>Xanthomonas</taxon>
    </lineage>
</organism>
<keyword evidence="2" id="KW-0695">RNA-directed DNA polymerase</keyword>
<keyword evidence="2" id="KW-0548">Nucleotidyltransferase</keyword>
<dbReference type="Proteomes" id="UP000653002">
    <property type="component" value="Unassembled WGS sequence"/>
</dbReference>
<proteinExistence type="predicted"/>
<feature type="region of interest" description="Disordered" evidence="1">
    <location>
        <begin position="21"/>
        <end position="42"/>
    </location>
</feature>
<evidence type="ECO:0000256" key="1">
    <source>
        <dbReference type="SAM" id="MobiDB-lite"/>
    </source>
</evidence>
<feature type="non-terminal residue" evidence="2">
    <location>
        <position position="72"/>
    </location>
</feature>
<feature type="compositionally biased region" description="Basic and acidic residues" evidence="1">
    <location>
        <begin position="30"/>
        <end position="42"/>
    </location>
</feature>
<sequence>MSVEEALPWIKEHREKLLQSIRDGSYEPSPVRRKEIPKPDGGVRKLGIPTVVDRVIQQGIAQKLQNIWEPQF</sequence>
<protein>
    <submittedName>
        <fullName evidence="2">Group II intron reverse transcriptase/maturase</fullName>
    </submittedName>
</protein>
<dbReference type="SUPFAM" id="SSF56672">
    <property type="entry name" value="DNA/RNA polymerases"/>
    <property type="match status" value="1"/>
</dbReference>
<accession>A0A8I0HAT3</accession>